<dbReference type="SUPFAM" id="SSF54862">
    <property type="entry name" value="4Fe-4S ferredoxins"/>
    <property type="match status" value="1"/>
</dbReference>
<dbReference type="SUPFAM" id="SSF56281">
    <property type="entry name" value="Metallo-hydrolase/oxidoreductase"/>
    <property type="match status" value="1"/>
</dbReference>
<dbReference type="CDD" id="cd07727">
    <property type="entry name" value="YmaE-like_MBL-fold"/>
    <property type="match status" value="1"/>
</dbReference>
<reference evidence="3" key="1">
    <citation type="journal article" date="2019" name="Int. J. Syst. Evol. Microbiol.">
        <title>The Global Catalogue of Microorganisms (GCM) 10K type strain sequencing project: providing services to taxonomists for standard genome sequencing and annotation.</title>
        <authorList>
            <consortium name="The Broad Institute Genomics Platform"/>
            <consortium name="The Broad Institute Genome Sequencing Center for Infectious Disease"/>
            <person name="Wu L."/>
            <person name="Ma J."/>
        </authorList>
    </citation>
    <scope>NUCLEOTIDE SEQUENCE [LARGE SCALE GENOMIC DNA]</scope>
    <source>
        <strain evidence="3">CGMCC 1.13574</strain>
    </source>
</reference>
<dbReference type="RefSeq" id="WP_386049679.1">
    <property type="nucleotide sequence ID" value="NZ_JBHUIO010000020.1"/>
</dbReference>
<protein>
    <submittedName>
        <fullName evidence="2">MBL fold metallo-hydrolase</fullName>
    </submittedName>
</protein>
<dbReference type="InterPro" id="IPR036866">
    <property type="entry name" value="RibonucZ/Hydroxyglut_hydro"/>
</dbReference>
<evidence type="ECO:0000259" key="1">
    <source>
        <dbReference type="SMART" id="SM00849"/>
    </source>
</evidence>
<accession>A0ABW5A213</accession>
<dbReference type="InterPro" id="IPR001279">
    <property type="entry name" value="Metallo-B-lactamas"/>
</dbReference>
<dbReference type="Proteomes" id="UP001597343">
    <property type="component" value="Unassembled WGS sequence"/>
</dbReference>
<comment type="caution">
    <text evidence="2">The sequence shown here is derived from an EMBL/GenBank/DDBJ whole genome shotgun (WGS) entry which is preliminary data.</text>
</comment>
<dbReference type="Gene3D" id="3.60.15.10">
    <property type="entry name" value="Ribonuclease Z/Hydroxyacylglutathione hydrolase-like"/>
    <property type="match status" value="1"/>
</dbReference>
<proteinExistence type="predicted"/>
<sequence>MAPTKLAANVSGDFFVNTNCINCDTCRQLAPDHFSEVGKFSAVTAQPQTADQKRGAFHALLSCPTGAIQTAHTDELQLASADFPLLLTEGIYYCGFTSRKSYGGSSYLILHPDGNWLIDSPRFHLPLVRKIEALGGIRYLFLTHRDDVADADKYASHFRAERIIHELERDSQPDAEHLLTGTEPIFWHPDFKLIPQPGHTIGHTVLLYKQTFLFSGDHLAWDGSPNELTSHRDYCWYSFEEQTRSMERLAEERFSWLLPGHGKRIMMPEAEMHAALNRLVKRMQNWTN</sequence>
<dbReference type="PANTHER" id="PTHR42773:SF1">
    <property type="entry name" value="METALLO-BETA-LACTAMASE FAMILY PROTEIN"/>
    <property type="match status" value="1"/>
</dbReference>
<dbReference type="EMBL" id="JBHUIO010000020">
    <property type="protein sequence ID" value="MFD2172292.1"/>
    <property type="molecule type" value="Genomic_DNA"/>
</dbReference>
<evidence type="ECO:0000313" key="2">
    <source>
        <dbReference type="EMBL" id="MFD2172292.1"/>
    </source>
</evidence>
<dbReference type="PANTHER" id="PTHR42773">
    <property type="entry name" value="METALLO-BETA-LACTAMASE-RELATED"/>
    <property type="match status" value="1"/>
</dbReference>
<name>A0ABW5A213_9BACL</name>
<dbReference type="Gene3D" id="3.30.70.20">
    <property type="match status" value="1"/>
</dbReference>
<dbReference type="Pfam" id="PF13370">
    <property type="entry name" value="Fer4_13"/>
    <property type="match status" value="1"/>
</dbReference>
<feature type="domain" description="Metallo-beta-lactamase" evidence="1">
    <location>
        <begin position="103"/>
        <end position="261"/>
    </location>
</feature>
<keyword evidence="3" id="KW-1185">Reference proteome</keyword>
<gene>
    <name evidence="2" type="ORF">ACFSOY_20295</name>
</gene>
<dbReference type="SMART" id="SM00849">
    <property type="entry name" value="Lactamase_B"/>
    <property type="match status" value="1"/>
</dbReference>
<organism evidence="2 3">
    <name type="scientific">Tumebacillus lipolyticus</name>
    <dbReference type="NCBI Taxonomy" id="1280370"/>
    <lineage>
        <taxon>Bacteria</taxon>
        <taxon>Bacillati</taxon>
        <taxon>Bacillota</taxon>
        <taxon>Bacilli</taxon>
        <taxon>Bacillales</taxon>
        <taxon>Alicyclobacillaceae</taxon>
        <taxon>Tumebacillus</taxon>
    </lineage>
</organism>
<evidence type="ECO:0000313" key="3">
    <source>
        <dbReference type="Proteomes" id="UP001597343"/>
    </source>
</evidence>